<dbReference type="SUPFAM" id="SSF82171">
    <property type="entry name" value="DPP6 N-terminal domain-like"/>
    <property type="match status" value="1"/>
</dbReference>
<feature type="domain" description="Peptidase S9 prolyl oligopeptidase catalytic" evidence="3">
    <location>
        <begin position="430"/>
        <end position="586"/>
    </location>
</feature>
<dbReference type="RefSeq" id="WP_259095072.1">
    <property type="nucleotide sequence ID" value="NZ_CP130454.1"/>
</dbReference>
<protein>
    <submittedName>
        <fullName evidence="4">Dipeptidyl aminopeptidase/acylaminoacyl peptidase</fullName>
    </submittedName>
</protein>
<gene>
    <name evidence="4" type="ORF">M2350_001389</name>
</gene>
<keyword evidence="2" id="KW-0720">Serine protease</keyword>
<dbReference type="PANTHER" id="PTHR42776">
    <property type="entry name" value="SERINE PEPTIDASE S9 FAMILY MEMBER"/>
    <property type="match status" value="1"/>
</dbReference>
<dbReference type="InterPro" id="IPR029058">
    <property type="entry name" value="AB_hydrolase_fold"/>
</dbReference>
<dbReference type="PANTHER" id="PTHR42776:SF27">
    <property type="entry name" value="DIPEPTIDYL PEPTIDASE FAMILY MEMBER 6"/>
    <property type="match status" value="1"/>
</dbReference>
<keyword evidence="4" id="KW-0031">Aminopeptidase</keyword>
<dbReference type="GO" id="GO:0004177">
    <property type="term" value="F:aminopeptidase activity"/>
    <property type="evidence" value="ECO:0007669"/>
    <property type="project" value="UniProtKB-KW"/>
</dbReference>
<dbReference type="InterPro" id="IPR011659">
    <property type="entry name" value="WD40"/>
</dbReference>
<evidence type="ECO:0000313" key="5">
    <source>
        <dbReference type="Proteomes" id="UP001204798"/>
    </source>
</evidence>
<sequence>MVKWTAKDLVGLKVPTEVAISSDGTKIAVVVSEPDWESGVMVSNFWLWRNGGLSQWTFGDRSIARPKFSPNGNWLAFLAKSAKDDEAKNQVWLMSLSGGEPRQLTEAKEGVVAFEWHPDSKFIWCVIPEAKPEEREQAKEVDRKRRADFSYHDDALPQRALWKFELPDGKGEKVFVGDAGIYELKVSPDGRRIVFATTFTGKRDDWRRSKLFWLFVDELSPQPLCERAGAQTSPRFSPDGAKVAFLSWREPERSFSHHRIFVADFEGNWRELNSTPDLEIEALHWKHRWLFCLLQTGCTSQIWRVDENEAAPLTDSDWVITGFDVSASGKTFAAIRTNDRNPPEVWLGELEGEQIRWAQISDLNPQVKQWELPRVQVIRWRSDGMEVEGLLWLPPEESLYPTPLPTVVWVHGGPKSRAAKALLSAAGIPTFLASCGYAVLAPNFRGSSGDSNEFATANFRDLGGGDFLDILSGVEWCIAQGIADPERIGIAGGSYGGYMTNWALAHSERFKAGVSLYGIALLFSDFGNSNNPSWEPDYLGGFPWEVPELYLQRSPFIHAHKIKAPLLLLHGESDLNTFISNSQEMFSFNPTMVRLLQGKNLGFGSKMRRNEKEVAVDLQLPEKPKDDKRPFKIGSFWAKIATLTLFGFQSAQNGLG</sequence>
<keyword evidence="4" id="KW-0645">Protease</keyword>
<comment type="caution">
    <text evidence="4">The sequence shown here is derived from an EMBL/GenBank/DDBJ whole genome shotgun (WGS) entry which is preliminary data.</text>
</comment>
<proteinExistence type="predicted"/>
<evidence type="ECO:0000313" key="4">
    <source>
        <dbReference type="EMBL" id="MCS3918989.1"/>
    </source>
</evidence>
<dbReference type="Pfam" id="PF07676">
    <property type="entry name" value="PD40"/>
    <property type="match status" value="1"/>
</dbReference>
<dbReference type="EMBL" id="JANUCP010000002">
    <property type="protein sequence ID" value="MCS3918989.1"/>
    <property type="molecule type" value="Genomic_DNA"/>
</dbReference>
<dbReference type="InterPro" id="IPR001375">
    <property type="entry name" value="Peptidase_S9_cat"/>
</dbReference>
<evidence type="ECO:0000256" key="1">
    <source>
        <dbReference type="ARBA" id="ARBA00022801"/>
    </source>
</evidence>
<accession>A0ABT2EM18</accession>
<dbReference type="Gene3D" id="3.40.50.1820">
    <property type="entry name" value="alpha/beta hydrolase"/>
    <property type="match status" value="1"/>
</dbReference>
<organism evidence="4 5">
    <name type="scientific">Candidatus Fervidibacter sacchari</name>
    <dbReference type="NCBI Taxonomy" id="1448929"/>
    <lineage>
        <taxon>Bacteria</taxon>
        <taxon>Candidatus Fervidibacterota</taxon>
        <taxon>Candidatus Fervidibacter</taxon>
    </lineage>
</organism>
<dbReference type="SUPFAM" id="SSF53474">
    <property type="entry name" value="alpha/beta-Hydrolases"/>
    <property type="match status" value="1"/>
</dbReference>
<name>A0ABT2EM18_9BACT</name>
<dbReference type="InterPro" id="IPR011042">
    <property type="entry name" value="6-blade_b-propeller_TolB-like"/>
</dbReference>
<keyword evidence="5" id="KW-1185">Reference proteome</keyword>
<dbReference type="Gene3D" id="2.120.10.30">
    <property type="entry name" value="TolB, C-terminal domain"/>
    <property type="match status" value="2"/>
</dbReference>
<dbReference type="Pfam" id="PF00326">
    <property type="entry name" value="Peptidase_S9"/>
    <property type="match status" value="1"/>
</dbReference>
<keyword evidence="1" id="KW-0378">Hydrolase</keyword>
<reference evidence="4 5" key="1">
    <citation type="submission" date="2022-08" db="EMBL/GenBank/DDBJ databases">
        <title>Bacterial and archaeal communities from various locations to study Microbial Dark Matter (Phase II).</title>
        <authorList>
            <person name="Stepanauskas R."/>
        </authorList>
    </citation>
    <scope>NUCLEOTIDE SEQUENCE [LARGE SCALE GENOMIC DNA]</scope>
    <source>
        <strain evidence="4 5">PD1</strain>
    </source>
</reference>
<evidence type="ECO:0000256" key="2">
    <source>
        <dbReference type="ARBA" id="ARBA00022825"/>
    </source>
</evidence>
<dbReference type="Proteomes" id="UP001204798">
    <property type="component" value="Unassembled WGS sequence"/>
</dbReference>
<evidence type="ECO:0000259" key="3">
    <source>
        <dbReference type="Pfam" id="PF00326"/>
    </source>
</evidence>